<dbReference type="GO" id="GO:0009384">
    <property type="term" value="F:N-acylmannosamine kinase activity"/>
    <property type="evidence" value="ECO:0007669"/>
    <property type="project" value="TreeGrafter"/>
</dbReference>
<name>A0A0K2ZNP9_9XANT</name>
<evidence type="ECO:0000313" key="2">
    <source>
        <dbReference type="Proteomes" id="UP000046187"/>
    </source>
</evidence>
<dbReference type="RefSeq" id="WP_053835231.1">
    <property type="nucleotide sequence ID" value="NZ_CXOI01000029.1"/>
</dbReference>
<protein>
    <submittedName>
        <fullName evidence="1">Rok family transcriptional regulator</fullName>
    </submittedName>
</protein>
<dbReference type="Gene3D" id="3.30.420.40">
    <property type="match status" value="2"/>
</dbReference>
<dbReference type="InterPro" id="IPR036388">
    <property type="entry name" value="WH-like_DNA-bd_sf"/>
</dbReference>
<keyword evidence="2" id="KW-1185">Reference proteome</keyword>
<dbReference type="GO" id="GO:0019262">
    <property type="term" value="P:N-acetylneuraminate catabolic process"/>
    <property type="evidence" value="ECO:0007669"/>
    <property type="project" value="TreeGrafter"/>
</dbReference>
<evidence type="ECO:0000313" key="1">
    <source>
        <dbReference type="EMBL" id="CTP87233.1"/>
    </source>
</evidence>
<dbReference type="Pfam" id="PF00480">
    <property type="entry name" value="ROK"/>
    <property type="match status" value="1"/>
</dbReference>
<dbReference type="PANTHER" id="PTHR18964">
    <property type="entry name" value="ROK (REPRESSOR, ORF, KINASE) FAMILY"/>
    <property type="match status" value="1"/>
</dbReference>
<dbReference type="AlphaFoldDB" id="A0A0K2ZNP9"/>
<dbReference type="CDD" id="cd23763">
    <property type="entry name" value="ASKHA_ATPase_ROK"/>
    <property type="match status" value="1"/>
</dbReference>
<gene>
    <name evidence="1" type="ORF">XTALMG727_1954</name>
</gene>
<dbReference type="EMBL" id="CXOI01000029">
    <property type="protein sequence ID" value="CTP87233.1"/>
    <property type="molecule type" value="Genomic_DNA"/>
</dbReference>
<dbReference type="Proteomes" id="UP000046187">
    <property type="component" value="Unassembled WGS sequence"/>
</dbReference>
<dbReference type="PANTHER" id="PTHR18964:SF169">
    <property type="entry name" value="N-ACETYLMANNOSAMINE KINASE"/>
    <property type="match status" value="1"/>
</dbReference>
<dbReference type="SUPFAM" id="SSF53067">
    <property type="entry name" value="Actin-like ATPase domain"/>
    <property type="match status" value="1"/>
</dbReference>
<accession>A0A0K2ZNP9</accession>
<sequence length="373" mass="39330">MLHADFPPRVSAGGRQLLDRVFKAGVQTQAVLSRELGLSQPTVARLLQGFVQDRMVQLSARAAGGRGNPSVDVRLAPDYAYAFGIGLMGDVVALALVDFAGAVRGQRRVGLADMRRASVLAQLLRFREELFAETGVDPARVVGAGMAISAFFTGQGQQMAGPPALEDWTQVELRPILEEALGCAVTVENDGAAAAVAESLYGVGRDCRDFAYLHLTNGFGGGIIADGRLFRGHRGNAGEFGGIWTVAGMAYPNLDALLALARAAGQDYAGVEQMLGDIGPHSPGVDAWLALAEAPFSQLCAYLAYTLDPQAIVIGGRLPAPIGERLIERIRIPRAPNRHGLAPPLPELRIAGTVGDAVTLGAALMPLQRAFFA</sequence>
<dbReference type="Gene3D" id="1.10.10.10">
    <property type="entry name" value="Winged helix-like DNA-binding domain superfamily/Winged helix DNA-binding domain"/>
    <property type="match status" value="1"/>
</dbReference>
<dbReference type="InterPro" id="IPR000600">
    <property type="entry name" value="ROK"/>
</dbReference>
<dbReference type="InterPro" id="IPR043129">
    <property type="entry name" value="ATPase_NBD"/>
</dbReference>
<reference evidence="2" key="1">
    <citation type="submission" date="2015-07" db="EMBL/GenBank/DDBJ databases">
        <authorList>
            <person name="Wibberg D."/>
        </authorList>
    </citation>
    <scope>NUCLEOTIDE SEQUENCE [LARGE SCALE GENOMIC DNA]</scope>
</reference>
<proteinExistence type="predicted"/>
<organism evidence="1 2">
    <name type="scientific">Xanthomonas graminis pv. arrhenatheri LMG 727</name>
    <dbReference type="NCBI Taxonomy" id="1195923"/>
    <lineage>
        <taxon>Bacteria</taxon>
        <taxon>Pseudomonadati</taxon>
        <taxon>Pseudomonadota</taxon>
        <taxon>Gammaproteobacteria</taxon>
        <taxon>Lysobacterales</taxon>
        <taxon>Lysobacteraceae</taxon>
        <taxon>Xanthomonas</taxon>
        <taxon>Xanthomonas translucens group</taxon>
        <taxon>Xanthomonas graminis</taxon>
    </lineage>
</organism>